<protein>
    <recommendedName>
        <fullName evidence="3">DUF4261 domain-containing protein</fullName>
    </recommendedName>
</protein>
<sequence length="294" mass="31543">MSFLDRFAAAATPPNPASLQLLFAADLLDLTAEALTAAVRDYHPSLSAATIDLVPAGELPAAATGITPDGPPPLLLGLAAWGEHVVKIVAFDSPMPPNAVESSLRPALLPPEFKEQVRRHRAHALLYYAGRHAEPLEQLVAVSCVAGAMAHLGTIATLNEEARAAVASFALLPDDDGEDMLASLRGLPIPFLFGGFVKMELTDVPGVWLRTFACQRLGLPNLAYHSPGHADGERVFHLFSGILGYLRETGLAFEPGELVRVDEATSIRVREPEPKEWWLDSDGPLWVLEPAEAS</sequence>
<dbReference type="OrthoDB" id="278790at2"/>
<dbReference type="KEGG" id="lrs:PX52LOC_07303"/>
<evidence type="ECO:0000313" key="1">
    <source>
        <dbReference type="EMBL" id="QEL20214.1"/>
    </source>
</evidence>
<dbReference type="EMBL" id="CP042425">
    <property type="protein sequence ID" value="QEL20214.1"/>
    <property type="molecule type" value="Genomic_DNA"/>
</dbReference>
<evidence type="ECO:0000313" key="2">
    <source>
        <dbReference type="Proteomes" id="UP000324974"/>
    </source>
</evidence>
<gene>
    <name evidence="1" type="ORF">PX52LOC_07303</name>
</gene>
<organism evidence="1 2">
    <name type="scientific">Limnoglobus roseus</name>
    <dbReference type="NCBI Taxonomy" id="2598579"/>
    <lineage>
        <taxon>Bacteria</taxon>
        <taxon>Pseudomonadati</taxon>
        <taxon>Planctomycetota</taxon>
        <taxon>Planctomycetia</taxon>
        <taxon>Gemmatales</taxon>
        <taxon>Gemmataceae</taxon>
        <taxon>Limnoglobus</taxon>
    </lineage>
</organism>
<dbReference type="RefSeq" id="WP_149114531.1">
    <property type="nucleotide sequence ID" value="NZ_CP042425.1"/>
</dbReference>
<dbReference type="Proteomes" id="UP000324974">
    <property type="component" value="Chromosome"/>
</dbReference>
<name>A0A5C1ASJ8_9BACT</name>
<dbReference type="AlphaFoldDB" id="A0A5C1ASJ8"/>
<accession>A0A5C1ASJ8</accession>
<keyword evidence="2" id="KW-1185">Reference proteome</keyword>
<evidence type="ECO:0008006" key="3">
    <source>
        <dbReference type="Google" id="ProtNLM"/>
    </source>
</evidence>
<reference evidence="2" key="1">
    <citation type="submission" date="2019-08" db="EMBL/GenBank/DDBJ databases">
        <title>Limnoglobus roseus gen. nov., sp. nov., a novel freshwater planctomycete with a giant genome from the family Gemmataceae.</title>
        <authorList>
            <person name="Kulichevskaya I.S."/>
            <person name="Naumoff D.G."/>
            <person name="Miroshnikov K."/>
            <person name="Ivanova A."/>
            <person name="Philippov D.A."/>
            <person name="Hakobyan A."/>
            <person name="Rijpstra I.C."/>
            <person name="Sinninghe Damste J.S."/>
            <person name="Liesack W."/>
            <person name="Dedysh S.N."/>
        </authorList>
    </citation>
    <scope>NUCLEOTIDE SEQUENCE [LARGE SCALE GENOMIC DNA]</scope>
    <source>
        <strain evidence="2">PX52</strain>
    </source>
</reference>
<proteinExistence type="predicted"/>